<reference evidence="1" key="1">
    <citation type="submission" date="2018-11" db="EMBL/GenBank/DDBJ databases">
        <title>A distinct lineage of giant viruses engineers rhodopsin photosystems in predatory marine eukaryotes.</title>
        <authorList>
            <person name="Needham D.M."/>
            <person name="Yoshizawa S."/>
            <person name="Hosaka T."/>
            <person name="Poirier C."/>
            <person name="Choi C.-J."/>
            <person name="Hehenberger E."/>
            <person name="Irwin N.A.T."/>
            <person name="Wilken S."/>
            <person name="Yung C.-M."/>
            <person name="Bachy C."/>
            <person name="Kurihara R."/>
            <person name="Nakajima Y."/>
            <person name="Kojima K."/>
            <person name="Kimura-Someya T."/>
            <person name="Leonard G."/>
            <person name="Malmstrom R.R."/>
            <person name="Mende D."/>
            <person name="Olson D.K."/>
            <person name="Sudo Y."/>
            <person name="Sudek S."/>
            <person name="Richards T.A."/>
            <person name="DeLong E.F."/>
            <person name="Keeling P.J."/>
            <person name="Santoro A.E."/>
            <person name="Shirouzu M."/>
            <person name="Iwasaki W."/>
            <person name="Worden A.Z."/>
        </authorList>
    </citation>
    <scope>NUCLEOTIDE SEQUENCE</scope>
</reference>
<organism evidence="1">
    <name type="scientific">Mimiviridae sp. ChoanoV1</name>
    <dbReference type="NCBI Taxonomy" id="2596887"/>
    <lineage>
        <taxon>Viruses</taxon>
        <taxon>Varidnaviria</taxon>
        <taxon>Bamfordvirae</taxon>
        <taxon>Nucleocytoviricota</taxon>
        <taxon>Megaviricetes</taxon>
        <taxon>Imitervirales</taxon>
        <taxon>Schizomimiviridae</taxon>
    </lineage>
</organism>
<evidence type="ECO:0000313" key="1">
    <source>
        <dbReference type="EMBL" id="QDY52296.1"/>
    </source>
</evidence>
<gene>
    <name evidence="1" type="ORF">6_8</name>
</gene>
<proteinExistence type="predicted"/>
<dbReference type="EMBL" id="MK250090">
    <property type="protein sequence ID" value="QDY52296.1"/>
    <property type="molecule type" value="Genomic_DNA"/>
</dbReference>
<sequence>MLSRSINLVRFYSTPTFHSNFTYKNSKKNILKKSEISNESNLKRNIRYNSYKNMYNCLPIRANLKQ</sequence>
<accession>A0A5B8IEA9</accession>
<protein>
    <submittedName>
        <fullName evidence="1">Uncharacterized protein</fullName>
    </submittedName>
</protein>
<name>A0A5B8IEA9_9VIRU</name>